<organism evidence="2 3">
    <name type="scientific">Streblomastix strix</name>
    <dbReference type="NCBI Taxonomy" id="222440"/>
    <lineage>
        <taxon>Eukaryota</taxon>
        <taxon>Metamonada</taxon>
        <taxon>Preaxostyla</taxon>
        <taxon>Oxymonadida</taxon>
        <taxon>Streblomastigidae</taxon>
        <taxon>Streblomastix</taxon>
    </lineage>
</organism>
<accession>A0A5J4VIQ2</accession>
<evidence type="ECO:0000313" key="3">
    <source>
        <dbReference type="Proteomes" id="UP000324800"/>
    </source>
</evidence>
<dbReference type="Proteomes" id="UP000324800">
    <property type="component" value="Unassembled WGS sequence"/>
</dbReference>
<evidence type="ECO:0000313" key="2">
    <source>
        <dbReference type="EMBL" id="KAA6382345.1"/>
    </source>
</evidence>
<keyword evidence="1" id="KW-0812">Transmembrane</keyword>
<protein>
    <submittedName>
        <fullName evidence="2">Uncharacterized protein</fullName>
    </submittedName>
</protein>
<keyword evidence="1" id="KW-1133">Transmembrane helix</keyword>
<keyword evidence="1" id="KW-0472">Membrane</keyword>
<reference evidence="2 3" key="1">
    <citation type="submission" date="2019-03" db="EMBL/GenBank/DDBJ databases">
        <title>Single cell metagenomics reveals metabolic interactions within the superorganism composed of flagellate Streblomastix strix and complex community of Bacteroidetes bacteria on its surface.</title>
        <authorList>
            <person name="Treitli S.C."/>
            <person name="Kolisko M."/>
            <person name="Husnik F."/>
            <person name="Keeling P."/>
            <person name="Hampl V."/>
        </authorList>
    </citation>
    <scope>NUCLEOTIDE SEQUENCE [LARGE SCALE GENOMIC DNA]</scope>
    <source>
        <strain evidence="2">ST1C</strain>
    </source>
</reference>
<dbReference type="EMBL" id="SNRW01006831">
    <property type="protein sequence ID" value="KAA6382345.1"/>
    <property type="molecule type" value="Genomic_DNA"/>
</dbReference>
<feature type="transmembrane region" description="Helical" evidence="1">
    <location>
        <begin position="129"/>
        <end position="151"/>
    </location>
</feature>
<name>A0A5J4VIQ2_9EUKA</name>
<sequence>MKVMMNVVNAVTATATATTAAATAYLLCNFKFLYMITLGSLIESYPLFYHVLCAVSMILMCRGKCGIVILCIISSGKSPSSNSSALLCVGDIDLQLCLYQQFLSVVQGSSGILAGCCSRYAGIGGISKLYTFLVVAFYRGLLTVYIVAYSVY</sequence>
<gene>
    <name evidence="2" type="ORF">EZS28_022125</name>
</gene>
<dbReference type="AlphaFoldDB" id="A0A5J4VIQ2"/>
<evidence type="ECO:0000256" key="1">
    <source>
        <dbReference type="SAM" id="Phobius"/>
    </source>
</evidence>
<comment type="caution">
    <text evidence="2">The sequence shown here is derived from an EMBL/GenBank/DDBJ whole genome shotgun (WGS) entry which is preliminary data.</text>
</comment>
<proteinExistence type="predicted"/>